<dbReference type="InterPro" id="IPR014347">
    <property type="entry name" value="Tautomerase/MIF_sf"/>
</dbReference>
<dbReference type="InterPro" id="IPR028116">
    <property type="entry name" value="Cis-CaaD-like"/>
</dbReference>
<evidence type="ECO:0000313" key="2">
    <source>
        <dbReference type="EMBL" id="CEL11629.1"/>
    </source>
</evidence>
<evidence type="ECO:0000313" key="3">
    <source>
        <dbReference type="Proteomes" id="UP000054771"/>
    </source>
</evidence>
<evidence type="ECO:0000259" key="1">
    <source>
        <dbReference type="Pfam" id="PF14832"/>
    </source>
</evidence>
<dbReference type="Gene3D" id="3.30.429.10">
    <property type="entry name" value="Macrophage Migration Inhibitory Factor"/>
    <property type="match status" value="1"/>
</dbReference>
<organism evidence="2 3">
    <name type="scientific">Aspergillus calidoustus</name>
    <dbReference type="NCBI Taxonomy" id="454130"/>
    <lineage>
        <taxon>Eukaryota</taxon>
        <taxon>Fungi</taxon>
        <taxon>Dikarya</taxon>
        <taxon>Ascomycota</taxon>
        <taxon>Pezizomycotina</taxon>
        <taxon>Eurotiomycetes</taxon>
        <taxon>Eurotiomycetidae</taxon>
        <taxon>Eurotiales</taxon>
        <taxon>Aspergillaceae</taxon>
        <taxon>Aspergillus</taxon>
        <taxon>Aspergillus subgen. Nidulantes</taxon>
    </lineage>
</organism>
<accession>A0A0U5GK11</accession>
<feature type="domain" description="Tautomerase cis-CaaD-like" evidence="1">
    <location>
        <begin position="1"/>
        <end position="140"/>
    </location>
</feature>
<dbReference type="Pfam" id="PF14832">
    <property type="entry name" value="Tautomerase_3"/>
    <property type="match status" value="1"/>
</dbReference>
<name>A0A0U5GK11_ASPCI</name>
<dbReference type="Proteomes" id="UP000054771">
    <property type="component" value="Unassembled WGS sequence"/>
</dbReference>
<dbReference type="AlphaFoldDB" id="A0A0U5GK11"/>
<dbReference type="OMA" id="MPLWLIY"/>
<proteinExistence type="predicted"/>
<dbReference type="EMBL" id="CDMC01000029">
    <property type="protein sequence ID" value="CEL11629.1"/>
    <property type="molecule type" value="Genomic_DNA"/>
</dbReference>
<dbReference type="OrthoDB" id="2129288at2759"/>
<protein>
    <recommendedName>
        <fullName evidence="1">Tautomerase cis-CaaD-like domain-containing protein</fullName>
    </recommendedName>
</protein>
<reference evidence="3" key="1">
    <citation type="journal article" date="2016" name="Genome Announc.">
        <title>Draft genome sequences of fungus Aspergillus calidoustus.</title>
        <authorList>
            <person name="Horn F."/>
            <person name="Linde J."/>
            <person name="Mattern D.J."/>
            <person name="Walther G."/>
            <person name="Guthke R."/>
            <person name="Scherlach K."/>
            <person name="Martin K."/>
            <person name="Brakhage A.A."/>
            <person name="Petzke L."/>
            <person name="Valiante V."/>
        </authorList>
    </citation>
    <scope>NUCLEOTIDE SEQUENCE [LARGE SCALE GENOMIC DNA]</scope>
    <source>
        <strain evidence="3">SF006504</strain>
    </source>
</reference>
<keyword evidence="3" id="KW-1185">Reference proteome</keyword>
<gene>
    <name evidence="2" type="ORF">ASPCAL14729</name>
</gene>
<sequence length="148" mass="16976">MPLWLVFHPCGTFEDDSAKRALSKDITNIYTGIGLPAFYVVVNFVKLSPGDVWVGGEPKTDKPFIRILVDHIAVRLENEDRVYERSADAIEKALKPHICDKGYDWEFHVDETERRLWRVNGIIPPPFGSDMEKQWAKDNKPSVWSGAY</sequence>